<accession>A0A4D6GZ41</accession>
<sequence length="31" mass="3489">MTAWQTLFERGADADVSRADIHAELDARRGE</sequence>
<evidence type="ECO:0000313" key="2">
    <source>
        <dbReference type="Proteomes" id="UP000296216"/>
    </source>
</evidence>
<proteinExistence type="predicted"/>
<protein>
    <submittedName>
        <fullName evidence="1">Uncharacterized protein</fullName>
    </submittedName>
</protein>
<reference evidence="1 2" key="1">
    <citation type="journal article" date="2019" name="Microbiol. Resour. Announc.">
        <title>The Genome Sequence of the Halobacterium salinarum Type Strain Is Closely Related to That of Laboratory Strains NRC-1 and R1.</title>
        <authorList>
            <person name="Pfeiffer F."/>
            <person name="Marchfelder A."/>
            <person name="Habermann B."/>
            <person name="Dyall-Smith M.L."/>
        </authorList>
    </citation>
    <scope>NUCLEOTIDE SEQUENCE [LARGE SCALE GENOMIC DNA]</scope>
    <source>
        <strain evidence="2">ATCC 33171 / DSM 3754 / JCM 8978 / NBRC 102687 / NCIMB 764 / 91-R6</strain>
    </source>
</reference>
<name>A0A4D6GZ41_HALS9</name>
<evidence type="ECO:0000313" key="1">
    <source>
        <dbReference type="EMBL" id="QCC45687.1"/>
    </source>
</evidence>
<gene>
    <name evidence="1" type="ORF">HBSAL_10220</name>
</gene>
<dbReference type="EMBL" id="CP038631">
    <property type="protein sequence ID" value="QCC45687.1"/>
    <property type="molecule type" value="Genomic_DNA"/>
</dbReference>
<organism evidence="1 2">
    <name type="scientific">Halobacterium salinarum (strain ATCC 33171 / DSM 3754 / JCM 8978 / NBRC 102687 / NCIMB 764 / 91-R6)</name>
    <dbReference type="NCBI Taxonomy" id="2597657"/>
    <lineage>
        <taxon>Archaea</taxon>
        <taxon>Methanobacteriati</taxon>
        <taxon>Methanobacteriota</taxon>
        <taxon>Stenosarchaea group</taxon>
        <taxon>Halobacteria</taxon>
        <taxon>Halobacteriales</taxon>
        <taxon>Halobacteriaceae</taxon>
        <taxon>Halobacterium</taxon>
    </lineage>
</organism>
<dbReference type="AlphaFoldDB" id="A0A4D6GZ41"/>
<dbReference type="Proteomes" id="UP000296216">
    <property type="component" value="Chromosome"/>
</dbReference>